<accession>A0A6U3TPW2</accession>
<dbReference type="AlphaFoldDB" id="A0A6U3TPW2"/>
<feature type="region of interest" description="Disordered" evidence="1">
    <location>
        <begin position="146"/>
        <end position="182"/>
    </location>
</feature>
<evidence type="ECO:0000256" key="1">
    <source>
        <dbReference type="SAM" id="MobiDB-lite"/>
    </source>
</evidence>
<proteinExistence type="predicted"/>
<organism evidence="4">
    <name type="scientific">Ditylum brightwellii</name>
    <dbReference type="NCBI Taxonomy" id="49249"/>
    <lineage>
        <taxon>Eukaryota</taxon>
        <taxon>Sar</taxon>
        <taxon>Stramenopiles</taxon>
        <taxon>Ochrophyta</taxon>
        <taxon>Bacillariophyta</taxon>
        <taxon>Mediophyceae</taxon>
        <taxon>Lithodesmiophycidae</taxon>
        <taxon>Lithodesmiales</taxon>
        <taxon>Lithodesmiaceae</taxon>
        <taxon>Ditylum</taxon>
    </lineage>
</organism>
<feature type="compositionally biased region" description="Basic and acidic residues" evidence="1">
    <location>
        <begin position="170"/>
        <end position="182"/>
    </location>
</feature>
<reference evidence="4" key="1">
    <citation type="submission" date="2021-01" db="EMBL/GenBank/DDBJ databases">
        <authorList>
            <person name="Corre E."/>
            <person name="Pelletier E."/>
            <person name="Niang G."/>
            <person name="Scheremetjew M."/>
            <person name="Finn R."/>
            <person name="Kale V."/>
            <person name="Holt S."/>
            <person name="Cochrane G."/>
            <person name="Meng A."/>
            <person name="Brown T."/>
            <person name="Cohen L."/>
        </authorList>
    </citation>
    <scope>NUCLEOTIDE SEQUENCE</scope>
    <source>
        <strain evidence="4">GSO104</strain>
        <strain evidence="3">Pop2</strain>
    </source>
</reference>
<sequence length="182" mass="21232">MSSSSSEWRFKERKVKKGRTTKARSSYVDHLFYDDIDDGDNDDTAITKKRCLCRKLPFVLLVFLLLSFTFFYLFRNENDAISTISYTLTSAQKSNVMVDETPSWKAEDMMMDMEPLKQEKELLVEPEWERANGVLYKKTTDALALHQAEQEMKTKNTNAGNEAMPSPRSPPEDDEKKLRRRR</sequence>
<name>A0A6U3TPW2_9STRA</name>
<evidence type="ECO:0000313" key="3">
    <source>
        <dbReference type="EMBL" id="CAD9347514.1"/>
    </source>
</evidence>
<protein>
    <submittedName>
        <fullName evidence="4">Uncharacterized protein</fullName>
    </submittedName>
</protein>
<evidence type="ECO:0000256" key="2">
    <source>
        <dbReference type="SAM" id="Phobius"/>
    </source>
</evidence>
<keyword evidence="2" id="KW-0812">Transmembrane</keyword>
<feature type="transmembrane region" description="Helical" evidence="2">
    <location>
        <begin position="56"/>
        <end position="74"/>
    </location>
</feature>
<keyword evidence="2" id="KW-0472">Membrane</keyword>
<evidence type="ECO:0000313" key="4">
    <source>
        <dbReference type="EMBL" id="CAE4579521.1"/>
    </source>
</evidence>
<keyword evidence="2" id="KW-1133">Transmembrane helix</keyword>
<dbReference type="EMBL" id="HBGN01030940">
    <property type="protein sequence ID" value="CAD9347514.1"/>
    <property type="molecule type" value="Transcribed_RNA"/>
</dbReference>
<dbReference type="EMBL" id="HBNS01001079">
    <property type="protein sequence ID" value="CAE4579521.1"/>
    <property type="molecule type" value="Transcribed_RNA"/>
</dbReference>
<gene>
    <name evidence="4" type="ORF">DBRI00130_LOCUS859</name>
    <name evidence="3" type="ORF">DBRI1063_LOCUS19927</name>
</gene>